<proteinExistence type="predicted"/>
<sequence>MQLLSCSLARSSLAWGAWSEYCFGASCLLRSWSSEQLRTFSEDKSRRYAAARGGHGFASVC</sequence>
<evidence type="ECO:0000313" key="2">
    <source>
        <dbReference type="Proteomes" id="UP000822688"/>
    </source>
</evidence>
<comment type="caution">
    <text evidence="1">The sequence shown here is derived from an EMBL/GenBank/DDBJ whole genome shotgun (WGS) entry which is preliminary data.</text>
</comment>
<organism evidence="1 2">
    <name type="scientific">Ceratodon purpureus</name>
    <name type="common">Fire moss</name>
    <name type="synonym">Dicranum purpureum</name>
    <dbReference type="NCBI Taxonomy" id="3225"/>
    <lineage>
        <taxon>Eukaryota</taxon>
        <taxon>Viridiplantae</taxon>
        <taxon>Streptophyta</taxon>
        <taxon>Embryophyta</taxon>
        <taxon>Bryophyta</taxon>
        <taxon>Bryophytina</taxon>
        <taxon>Bryopsida</taxon>
        <taxon>Dicranidae</taxon>
        <taxon>Pseudoditrichales</taxon>
        <taxon>Ditrichaceae</taxon>
        <taxon>Ceratodon</taxon>
    </lineage>
</organism>
<gene>
    <name evidence="1" type="ORF">KC19_2G032400</name>
</gene>
<dbReference type="AlphaFoldDB" id="A0A8T0ISF9"/>
<keyword evidence="2" id="KW-1185">Reference proteome</keyword>
<reference evidence="1" key="1">
    <citation type="submission" date="2020-06" db="EMBL/GenBank/DDBJ databases">
        <title>WGS assembly of Ceratodon purpureus strain R40.</title>
        <authorList>
            <person name="Carey S.B."/>
            <person name="Jenkins J."/>
            <person name="Shu S."/>
            <person name="Lovell J.T."/>
            <person name="Sreedasyam A."/>
            <person name="Maumus F."/>
            <person name="Tiley G.P."/>
            <person name="Fernandez-Pozo N."/>
            <person name="Barry K."/>
            <person name="Chen C."/>
            <person name="Wang M."/>
            <person name="Lipzen A."/>
            <person name="Daum C."/>
            <person name="Saski C.A."/>
            <person name="Payton A.C."/>
            <person name="Mcbreen J.C."/>
            <person name="Conrad R.E."/>
            <person name="Kollar L.M."/>
            <person name="Olsson S."/>
            <person name="Huttunen S."/>
            <person name="Landis J.B."/>
            <person name="Wickett N.J."/>
            <person name="Johnson M.G."/>
            <person name="Rensing S.A."/>
            <person name="Grimwood J."/>
            <person name="Schmutz J."/>
            <person name="Mcdaniel S.F."/>
        </authorList>
    </citation>
    <scope>NUCLEOTIDE SEQUENCE</scope>
    <source>
        <strain evidence="1">R40</strain>
    </source>
</reference>
<dbReference type="EMBL" id="CM026422">
    <property type="protein sequence ID" value="KAG0585716.1"/>
    <property type="molecule type" value="Genomic_DNA"/>
</dbReference>
<dbReference type="Proteomes" id="UP000822688">
    <property type="component" value="Chromosome 2"/>
</dbReference>
<protein>
    <submittedName>
        <fullName evidence="1">Uncharacterized protein</fullName>
    </submittedName>
</protein>
<name>A0A8T0ISF9_CERPU</name>
<accession>A0A8T0ISF9</accession>
<evidence type="ECO:0000313" key="1">
    <source>
        <dbReference type="EMBL" id="KAG0585716.1"/>
    </source>
</evidence>